<keyword evidence="2" id="KW-1185">Reference proteome</keyword>
<dbReference type="AlphaFoldDB" id="A0A419W5G0"/>
<proteinExistence type="predicted"/>
<protein>
    <submittedName>
        <fullName evidence="1">Uncharacterized protein</fullName>
    </submittedName>
</protein>
<evidence type="ECO:0000313" key="2">
    <source>
        <dbReference type="Proteomes" id="UP000283387"/>
    </source>
</evidence>
<dbReference type="Proteomes" id="UP000283387">
    <property type="component" value="Unassembled WGS sequence"/>
</dbReference>
<sequence length="238" mass="27423">MIYLKAALELKQLIRKVNHLQIQKESTVLDHKNSMFLFTGGKLLAEKAMDEYSNDFVLATLAKYPEATSFVMTDLATTDLKDRKLTYWLYKGYHVGLDKGMVYYQPIEEQNLRKVGRIQFSNLETNIFLLHQAPDFEESSANAMETDEEIEGGKAIVFLVGNMNETRLLYDIQRLIFDSANNVQNHKSLSFKFILNVSKFGGKSSDDFKKKLNEIELFTRDKVAAEYANARFVFDLEN</sequence>
<dbReference type="OrthoDB" id="1117826at2"/>
<dbReference type="EMBL" id="RAPN01000001">
    <property type="protein sequence ID" value="RKD90675.1"/>
    <property type="molecule type" value="Genomic_DNA"/>
</dbReference>
<organism evidence="1 2">
    <name type="scientific">Mangrovibacterium diazotrophicum</name>
    <dbReference type="NCBI Taxonomy" id="1261403"/>
    <lineage>
        <taxon>Bacteria</taxon>
        <taxon>Pseudomonadati</taxon>
        <taxon>Bacteroidota</taxon>
        <taxon>Bacteroidia</taxon>
        <taxon>Marinilabiliales</taxon>
        <taxon>Prolixibacteraceae</taxon>
        <taxon>Mangrovibacterium</taxon>
    </lineage>
</organism>
<dbReference type="RefSeq" id="WP_120272060.1">
    <property type="nucleotide sequence ID" value="NZ_RAPN01000001.1"/>
</dbReference>
<comment type="caution">
    <text evidence="1">The sequence shown here is derived from an EMBL/GenBank/DDBJ whole genome shotgun (WGS) entry which is preliminary data.</text>
</comment>
<reference evidence="1 2" key="1">
    <citation type="submission" date="2018-09" db="EMBL/GenBank/DDBJ databases">
        <title>Genomic Encyclopedia of Archaeal and Bacterial Type Strains, Phase II (KMG-II): from individual species to whole genera.</title>
        <authorList>
            <person name="Goeker M."/>
        </authorList>
    </citation>
    <scope>NUCLEOTIDE SEQUENCE [LARGE SCALE GENOMIC DNA]</scope>
    <source>
        <strain evidence="1 2">DSM 27148</strain>
    </source>
</reference>
<gene>
    <name evidence="1" type="ORF">BC643_1016</name>
</gene>
<evidence type="ECO:0000313" key="1">
    <source>
        <dbReference type="EMBL" id="RKD90675.1"/>
    </source>
</evidence>
<name>A0A419W5G0_9BACT</name>
<accession>A0A419W5G0</accession>